<evidence type="ECO:0000256" key="1">
    <source>
        <dbReference type="ARBA" id="ARBA00004496"/>
    </source>
</evidence>
<evidence type="ECO:0000259" key="10">
    <source>
        <dbReference type="PROSITE" id="PS50067"/>
    </source>
</evidence>
<keyword evidence="12" id="KW-1185">Reference proteome</keyword>
<feature type="compositionally biased region" description="Basic and acidic residues" evidence="9">
    <location>
        <begin position="747"/>
        <end position="762"/>
    </location>
</feature>
<dbReference type="GO" id="GO:0007052">
    <property type="term" value="P:mitotic spindle organization"/>
    <property type="evidence" value="ECO:0007669"/>
    <property type="project" value="TreeGrafter"/>
</dbReference>
<evidence type="ECO:0000313" key="12">
    <source>
        <dbReference type="Proteomes" id="UP000253551"/>
    </source>
</evidence>
<dbReference type="Pfam" id="PF00225">
    <property type="entry name" value="Kinesin"/>
    <property type="match status" value="1"/>
</dbReference>
<dbReference type="GO" id="GO:0008017">
    <property type="term" value="F:microtubule binding"/>
    <property type="evidence" value="ECO:0007669"/>
    <property type="project" value="InterPro"/>
</dbReference>
<accession>A0A367JKF7</accession>
<dbReference type="GO" id="GO:0007018">
    <property type="term" value="P:microtubule-based movement"/>
    <property type="evidence" value="ECO:0007669"/>
    <property type="project" value="InterPro"/>
</dbReference>
<sequence length="885" mass="99906">IAGNIYWSGVKEELCYSPEEVLGYLAQGSLGRTTGSTEMNSVSSRSHAIFSVILKQQKPEQDETGKKVIESLNSKFHFVDLAGSERLKRTHAQGDRAKEGIAINSGLLALGNVISALGDETRRATHIPYRDSKLTRLLQDSLGGNSQTLMLACVSPADTNFMETLNTLKYANRARNIKNRVTVNQDFAGSSMEVNQLKALVSRLRMEIASLRADGHSMSTSNTSQDDSASLKNESARLRDRLQDMSNRLVQVTSERDTLLMERELGEFMQKDSLEDDTLLEDVNTTKRIQTHPIIESYQKQIQELTIELQDTKDKLKSMETTVAAANQALAAAKPTKSTSSVLQKFSNSTVSTASRNGNNMRRKKVNTRLVPDNSSTNGYAAKITTKITRRPIITKTYKQQNYEEADTEEDEGYVNDLQDDEVRHEEVKESIAKVRADIRKSLEVLELVKPLESSNTSWEDELKAFEAVENRLHDINENASSDEGMYSLTPSPVDDDYGSEIEALTVPAWDNHGRSNDKPDSSVSSKPALSLDSKQSFASSATTSNIHSKYAIQLSRMLHQIQSDIKVKEELVAHLEKSETEYTFMRKKFDEKISHLQAQLAETQKEKDIALMRTKSGFAIKTDIANYNLQQQVAASRGTLSNAAIDKQSSEIRHVYEVKMKNLMSEIQDLKRKYSHATMAMQSNRNQNEGMLKSLRTNVETLKVEKRQLMNRMKAEAERVRSQISQQERRIQQLQRQHAKSNQAKKRLEREHEQQKSALKKRNEEIMISSSQLKQLTSILKKAVREGGILDEKMLNKASPIMGGSFAVIARGGGHGFPKRQSKKKNPIPLGIRVSRKKELLDKALCQYIQGKQAVVEMEQLLVRREHLVSEKFELEEERDHVFH</sequence>
<dbReference type="Gene3D" id="3.40.850.10">
    <property type="entry name" value="Kinesin motor domain"/>
    <property type="match status" value="1"/>
</dbReference>
<gene>
    <name evidence="11" type="ORF">CU098_003647</name>
</gene>
<keyword evidence="2" id="KW-0963">Cytoplasm</keyword>
<dbReference type="PROSITE" id="PS50067">
    <property type="entry name" value="KINESIN_MOTOR_2"/>
    <property type="match status" value="1"/>
</dbReference>
<evidence type="ECO:0000256" key="8">
    <source>
        <dbReference type="SAM" id="Coils"/>
    </source>
</evidence>
<dbReference type="STRING" id="4846.A0A367JKF7"/>
<comment type="subcellular location">
    <subcellularLocation>
        <location evidence="1">Cytoplasm</location>
    </subcellularLocation>
</comment>
<feature type="compositionally biased region" description="Polar residues" evidence="9">
    <location>
        <begin position="217"/>
        <end position="233"/>
    </location>
</feature>
<feature type="region of interest" description="Disordered" evidence="9">
    <location>
        <begin position="478"/>
        <end position="530"/>
    </location>
</feature>
<dbReference type="FunFam" id="3.40.850.10:FF:000280">
    <property type="entry name" value="Kinesin-like protein"/>
    <property type="match status" value="1"/>
</dbReference>
<dbReference type="Proteomes" id="UP000253551">
    <property type="component" value="Unassembled WGS sequence"/>
</dbReference>
<dbReference type="AlphaFoldDB" id="A0A367JKF7"/>
<feature type="region of interest" description="Disordered" evidence="9">
    <location>
        <begin position="215"/>
        <end position="234"/>
    </location>
</feature>
<keyword evidence="5 8" id="KW-0175">Coiled coil</keyword>
<dbReference type="GO" id="GO:0005524">
    <property type="term" value="F:ATP binding"/>
    <property type="evidence" value="ECO:0007669"/>
    <property type="project" value="UniProtKB-KW"/>
</dbReference>
<feature type="non-terminal residue" evidence="11">
    <location>
        <position position="1"/>
    </location>
</feature>
<feature type="region of interest" description="Disordered" evidence="9">
    <location>
        <begin position="736"/>
        <end position="762"/>
    </location>
</feature>
<dbReference type="PROSITE" id="PS00411">
    <property type="entry name" value="KINESIN_MOTOR_1"/>
    <property type="match status" value="1"/>
</dbReference>
<keyword evidence="7" id="KW-0493">Microtubule</keyword>
<keyword evidence="3 7" id="KW-0547">Nucleotide-binding</keyword>
<reference evidence="11 12" key="1">
    <citation type="journal article" date="2018" name="G3 (Bethesda)">
        <title>Phylogenetic and Phylogenomic Definition of Rhizopus Species.</title>
        <authorList>
            <person name="Gryganskyi A.P."/>
            <person name="Golan J."/>
            <person name="Dolatabadi S."/>
            <person name="Mondo S."/>
            <person name="Robb S."/>
            <person name="Idnurm A."/>
            <person name="Muszewska A."/>
            <person name="Steczkiewicz K."/>
            <person name="Masonjones S."/>
            <person name="Liao H.L."/>
            <person name="Gajdeczka M.T."/>
            <person name="Anike F."/>
            <person name="Vuek A."/>
            <person name="Anishchenko I.M."/>
            <person name="Voigt K."/>
            <person name="de Hoog G.S."/>
            <person name="Smith M.E."/>
            <person name="Heitman J."/>
            <person name="Vilgalys R."/>
            <person name="Stajich J.E."/>
        </authorList>
    </citation>
    <scope>NUCLEOTIDE SEQUENCE [LARGE SCALE GENOMIC DNA]</scope>
    <source>
        <strain evidence="11 12">LSU 92-RS-03</strain>
    </source>
</reference>
<evidence type="ECO:0000256" key="4">
    <source>
        <dbReference type="ARBA" id="ARBA00022840"/>
    </source>
</evidence>
<dbReference type="OrthoDB" id="3176171at2759"/>
<feature type="compositionally biased region" description="Basic and acidic residues" evidence="9">
    <location>
        <begin position="512"/>
        <end position="521"/>
    </location>
</feature>
<dbReference type="SMART" id="SM00129">
    <property type="entry name" value="KISc"/>
    <property type="match status" value="1"/>
</dbReference>
<name>A0A367JKF7_RHIST</name>
<dbReference type="PANTHER" id="PTHR47969:SF15">
    <property type="entry name" value="CHROMOSOME-ASSOCIATED KINESIN KIF4A-RELATED"/>
    <property type="match status" value="1"/>
</dbReference>
<evidence type="ECO:0000256" key="6">
    <source>
        <dbReference type="PROSITE-ProRule" id="PRU00283"/>
    </source>
</evidence>
<dbReference type="EMBL" id="PJQM01003203">
    <property type="protein sequence ID" value="RCH90181.1"/>
    <property type="molecule type" value="Genomic_DNA"/>
</dbReference>
<evidence type="ECO:0000313" key="11">
    <source>
        <dbReference type="EMBL" id="RCH90181.1"/>
    </source>
</evidence>
<dbReference type="InterPro" id="IPR001752">
    <property type="entry name" value="Kinesin_motor_dom"/>
</dbReference>
<keyword evidence="7" id="KW-0505">Motor protein</keyword>
<proteinExistence type="inferred from homology"/>
<evidence type="ECO:0000256" key="9">
    <source>
        <dbReference type="SAM" id="MobiDB-lite"/>
    </source>
</evidence>
<feature type="coiled-coil region" evidence="8">
    <location>
        <begin position="587"/>
        <end position="614"/>
    </location>
</feature>
<evidence type="ECO:0000256" key="7">
    <source>
        <dbReference type="RuleBase" id="RU000394"/>
    </source>
</evidence>
<dbReference type="PRINTS" id="PR00380">
    <property type="entry name" value="KINESINHEAVY"/>
</dbReference>
<dbReference type="PANTHER" id="PTHR47969">
    <property type="entry name" value="CHROMOSOME-ASSOCIATED KINESIN KIF4A-RELATED"/>
    <property type="match status" value="1"/>
</dbReference>
<evidence type="ECO:0000256" key="2">
    <source>
        <dbReference type="ARBA" id="ARBA00022490"/>
    </source>
</evidence>
<evidence type="ECO:0000256" key="5">
    <source>
        <dbReference type="ARBA" id="ARBA00023054"/>
    </source>
</evidence>
<dbReference type="GO" id="GO:0051231">
    <property type="term" value="P:spindle elongation"/>
    <property type="evidence" value="ECO:0007669"/>
    <property type="project" value="TreeGrafter"/>
</dbReference>
<dbReference type="SUPFAM" id="SSF52540">
    <property type="entry name" value="P-loop containing nucleoside triphosphate hydrolases"/>
    <property type="match status" value="1"/>
</dbReference>
<dbReference type="InterPro" id="IPR019821">
    <property type="entry name" value="Kinesin_motor_CS"/>
</dbReference>
<dbReference type="GO" id="GO:0005737">
    <property type="term" value="C:cytoplasm"/>
    <property type="evidence" value="ECO:0007669"/>
    <property type="project" value="UniProtKB-SubCell"/>
</dbReference>
<keyword evidence="4 7" id="KW-0067">ATP-binding</keyword>
<comment type="similarity">
    <text evidence="6 7">Belongs to the TRAFAC class myosin-kinesin ATPase superfamily. Kinesin family.</text>
</comment>
<comment type="caution">
    <text evidence="6">Lacks conserved residue(s) required for the propagation of feature annotation.</text>
</comment>
<dbReference type="GO" id="GO:0005875">
    <property type="term" value="C:microtubule associated complex"/>
    <property type="evidence" value="ECO:0007669"/>
    <property type="project" value="TreeGrafter"/>
</dbReference>
<comment type="caution">
    <text evidence="11">The sequence shown here is derived from an EMBL/GenBank/DDBJ whole genome shotgun (WGS) entry which is preliminary data.</text>
</comment>
<feature type="coiled-coil region" evidence="8">
    <location>
        <begin position="295"/>
        <end position="329"/>
    </location>
</feature>
<feature type="domain" description="Kinesin motor" evidence="10">
    <location>
        <begin position="1"/>
        <end position="177"/>
    </location>
</feature>
<dbReference type="InterPro" id="IPR036961">
    <property type="entry name" value="Kinesin_motor_dom_sf"/>
</dbReference>
<dbReference type="GO" id="GO:0005874">
    <property type="term" value="C:microtubule"/>
    <property type="evidence" value="ECO:0007669"/>
    <property type="project" value="UniProtKB-KW"/>
</dbReference>
<evidence type="ECO:0000256" key="3">
    <source>
        <dbReference type="ARBA" id="ARBA00022741"/>
    </source>
</evidence>
<dbReference type="InterPro" id="IPR027417">
    <property type="entry name" value="P-loop_NTPase"/>
</dbReference>
<dbReference type="InterPro" id="IPR027640">
    <property type="entry name" value="Kinesin-like_fam"/>
</dbReference>
<dbReference type="GO" id="GO:0003777">
    <property type="term" value="F:microtubule motor activity"/>
    <property type="evidence" value="ECO:0007669"/>
    <property type="project" value="InterPro"/>
</dbReference>
<feature type="non-terminal residue" evidence="11">
    <location>
        <position position="885"/>
    </location>
</feature>
<protein>
    <recommendedName>
        <fullName evidence="7">Kinesin-like protein</fullName>
    </recommendedName>
</protein>
<organism evidence="11 12">
    <name type="scientific">Rhizopus stolonifer</name>
    <name type="common">Rhizopus nigricans</name>
    <dbReference type="NCBI Taxonomy" id="4846"/>
    <lineage>
        <taxon>Eukaryota</taxon>
        <taxon>Fungi</taxon>
        <taxon>Fungi incertae sedis</taxon>
        <taxon>Mucoromycota</taxon>
        <taxon>Mucoromycotina</taxon>
        <taxon>Mucoromycetes</taxon>
        <taxon>Mucorales</taxon>
        <taxon>Mucorineae</taxon>
        <taxon>Rhizopodaceae</taxon>
        <taxon>Rhizopus</taxon>
    </lineage>
</organism>
<dbReference type="Pfam" id="PF25764">
    <property type="entry name" value="KIF21A_4th"/>
    <property type="match status" value="1"/>
</dbReference>